<dbReference type="InterPro" id="IPR056924">
    <property type="entry name" value="SH3_Tf2-1"/>
</dbReference>
<evidence type="ECO:0000259" key="1">
    <source>
        <dbReference type="PROSITE" id="PS50013"/>
    </source>
</evidence>
<reference evidence="2" key="1">
    <citation type="submission" date="2021-12" db="EMBL/GenBank/DDBJ databases">
        <title>Prjna785345.</title>
        <authorList>
            <person name="Rujirawat T."/>
            <person name="Krajaejun T."/>
        </authorList>
    </citation>
    <scope>NUCLEOTIDE SEQUENCE</scope>
    <source>
        <strain evidence="2">Pi057C3</strain>
    </source>
</reference>
<comment type="caution">
    <text evidence="2">The sequence shown here is derived from an EMBL/GenBank/DDBJ whole genome shotgun (WGS) entry which is preliminary data.</text>
</comment>
<keyword evidence="3" id="KW-1185">Reference proteome</keyword>
<dbReference type="Pfam" id="PF24626">
    <property type="entry name" value="SH3_Tf2-1"/>
    <property type="match status" value="1"/>
</dbReference>
<dbReference type="SUPFAM" id="SSF54160">
    <property type="entry name" value="Chromo domain-like"/>
    <property type="match status" value="1"/>
</dbReference>
<dbReference type="PROSITE" id="PS50013">
    <property type="entry name" value="CHROMO_2"/>
    <property type="match status" value="1"/>
</dbReference>
<evidence type="ECO:0000313" key="3">
    <source>
        <dbReference type="Proteomes" id="UP001209570"/>
    </source>
</evidence>
<dbReference type="CDD" id="cd00024">
    <property type="entry name" value="CD_CSD"/>
    <property type="match status" value="1"/>
</dbReference>
<dbReference type="AlphaFoldDB" id="A0AAD5LJC0"/>
<gene>
    <name evidence="2" type="ORF">P43SY_007589</name>
</gene>
<dbReference type="InterPro" id="IPR016197">
    <property type="entry name" value="Chromo-like_dom_sf"/>
</dbReference>
<dbReference type="Pfam" id="PF00385">
    <property type="entry name" value="Chromo"/>
    <property type="match status" value="1"/>
</dbReference>
<dbReference type="InterPro" id="IPR023780">
    <property type="entry name" value="Chromo_domain"/>
</dbReference>
<feature type="domain" description="Chromo" evidence="1">
    <location>
        <begin position="158"/>
        <end position="203"/>
    </location>
</feature>
<dbReference type="PANTHER" id="PTHR46148">
    <property type="entry name" value="CHROMO DOMAIN-CONTAINING PROTEIN"/>
    <property type="match status" value="1"/>
</dbReference>
<name>A0AAD5LJC0_PYTIN</name>
<dbReference type="InterPro" id="IPR000953">
    <property type="entry name" value="Chromo/chromo_shadow_dom"/>
</dbReference>
<sequence>MSPFAADLGYEPRAFDDLVLLHRPQPKDALSFVDHQHQTLTRCREALAKAQASMKHFYDRNRPDVQFAIGDSVPLDTLNIDLAHVGSKGRRKFAARFIGPYRILERTTPDTYRISLPAGVRLQDEFHVSYLRAYHEDTNPRRLNNVPRLLTRDGTEGNQIRAIVGRRVRHGTTYYKVQWYGRDEADSWEPEANLQQAIGLIEQCELHSDTRKALAMFSDEFRMWAITLINETVDAVVQLDVFSDGSGGD</sequence>
<dbReference type="PANTHER" id="PTHR46148:SF52">
    <property type="entry name" value="OS04G0603800 PROTEIN"/>
    <property type="match status" value="1"/>
</dbReference>
<accession>A0AAD5LJC0</accession>
<evidence type="ECO:0000313" key="2">
    <source>
        <dbReference type="EMBL" id="KAJ0403285.1"/>
    </source>
</evidence>
<organism evidence="2 3">
    <name type="scientific">Pythium insidiosum</name>
    <name type="common">Pythiosis disease agent</name>
    <dbReference type="NCBI Taxonomy" id="114742"/>
    <lineage>
        <taxon>Eukaryota</taxon>
        <taxon>Sar</taxon>
        <taxon>Stramenopiles</taxon>
        <taxon>Oomycota</taxon>
        <taxon>Peronosporomycetes</taxon>
        <taxon>Pythiales</taxon>
        <taxon>Pythiaceae</taxon>
        <taxon>Pythium</taxon>
    </lineage>
</organism>
<protein>
    <recommendedName>
        <fullName evidence="1">Chromo domain-containing protein</fullName>
    </recommendedName>
</protein>
<dbReference type="EMBL" id="JAKCXM010000085">
    <property type="protein sequence ID" value="KAJ0403285.1"/>
    <property type="molecule type" value="Genomic_DNA"/>
</dbReference>
<dbReference type="Gene3D" id="2.40.50.40">
    <property type="match status" value="1"/>
</dbReference>
<proteinExistence type="predicted"/>
<dbReference type="Proteomes" id="UP001209570">
    <property type="component" value="Unassembled WGS sequence"/>
</dbReference>